<comment type="caution">
    <text evidence="7">The sequence shown here is derived from an EMBL/GenBank/DDBJ whole genome shotgun (WGS) entry which is preliminary data.</text>
</comment>
<dbReference type="PANTHER" id="PTHR43884">
    <property type="entry name" value="ACYL-COA DEHYDROGENASE"/>
    <property type="match status" value="1"/>
</dbReference>
<dbReference type="AlphaFoldDB" id="A0A7K3LHG7"/>
<proteinExistence type="inferred from homology"/>
<dbReference type="InterPro" id="IPR036250">
    <property type="entry name" value="AcylCo_DH-like_C"/>
</dbReference>
<evidence type="ECO:0000259" key="6">
    <source>
        <dbReference type="Pfam" id="PF00441"/>
    </source>
</evidence>
<dbReference type="SUPFAM" id="SSF56645">
    <property type="entry name" value="Acyl-CoA dehydrogenase NM domain-like"/>
    <property type="match status" value="1"/>
</dbReference>
<name>A0A7K3LHG7_9MYCO</name>
<dbReference type="Pfam" id="PF00441">
    <property type="entry name" value="Acyl-CoA_dh_1"/>
    <property type="match status" value="1"/>
</dbReference>
<evidence type="ECO:0000256" key="1">
    <source>
        <dbReference type="ARBA" id="ARBA00001974"/>
    </source>
</evidence>
<evidence type="ECO:0000256" key="3">
    <source>
        <dbReference type="ARBA" id="ARBA00022630"/>
    </source>
</evidence>
<keyword evidence="5" id="KW-0560">Oxidoreductase</keyword>
<evidence type="ECO:0000256" key="2">
    <source>
        <dbReference type="ARBA" id="ARBA00009347"/>
    </source>
</evidence>
<dbReference type="InterPro" id="IPR009075">
    <property type="entry name" value="AcylCo_DH/oxidase_C"/>
</dbReference>
<evidence type="ECO:0000256" key="4">
    <source>
        <dbReference type="ARBA" id="ARBA00022827"/>
    </source>
</evidence>
<evidence type="ECO:0000256" key="5">
    <source>
        <dbReference type="ARBA" id="ARBA00023002"/>
    </source>
</evidence>
<dbReference type="InterPro" id="IPR037069">
    <property type="entry name" value="AcylCoA_DH/ox_N_sf"/>
</dbReference>
<dbReference type="EMBL" id="JAACYR010000127">
    <property type="protein sequence ID" value="NDJ91798.1"/>
    <property type="molecule type" value="Genomic_DNA"/>
</dbReference>
<dbReference type="PANTHER" id="PTHR43884:SF20">
    <property type="entry name" value="ACYL-COA DEHYDROGENASE FADE28"/>
    <property type="match status" value="1"/>
</dbReference>
<comment type="cofactor">
    <cofactor evidence="1">
        <name>FAD</name>
        <dbReference type="ChEBI" id="CHEBI:57692"/>
    </cofactor>
</comment>
<dbReference type="RefSeq" id="WP_162113241.1">
    <property type="nucleotide sequence ID" value="NZ_JAACYR010000127.1"/>
</dbReference>
<gene>
    <name evidence="7" type="ORF">GWR20_22080</name>
</gene>
<keyword evidence="4" id="KW-0274">FAD</keyword>
<keyword evidence="3" id="KW-0285">Flavoprotein</keyword>
<organism evidence="7 8">
    <name type="scientific">Mycolicibacter kumamotonensis</name>
    <dbReference type="NCBI Taxonomy" id="354243"/>
    <lineage>
        <taxon>Bacteria</taxon>
        <taxon>Bacillati</taxon>
        <taxon>Actinomycetota</taxon>
        <taxon>Actinomycetes</taxon>
        <taxon>Mycobacteriales</taxon>
        <taxon>Mycobacteriaceae</taxon>
        <taxon>Mycolicibacter</taxon>
    </lineage>
</organism>
<dbReference type="SUPFAM" id="SSF47203">
    <property type="entry name" value="Acyl-CoA dehydrogenase C-terminal domain-like"/>
    <property type="match status" value="1"/>
</dbReference>
<dbReference type="GO" id="GO:0050660">
    <property type="term" value="F:flavin adenine dinucleotide binding"/>
    <property type="evidence" value="ECO:0007669"/>
    <property type="project" value="InterPro"/>
</dbReference>
<dbReference type="InterPro" id="IPR009100">
    <property type="entry name" value="AcylCoA_DH/oxidase_NM_dom_sf"/>
</dbReference>
<accession>A0A7K3LHG7</accession>
<evidence type="ECO:0000313" key="7">
    <source>
        <dbReference type="EMBL" id="NDJ91798.1"/>
    </source>
</evidence>
<dbReference type="Gene3D" id="1.20.140.10">
    <property type="entry name" value="Butyryl-CoA Dehydrogenase, subunit A, domain 3"/>
    <property type="match status" value="1"/>
</dbReference>
<dbReference type="Proteomes" id="UP000466523">
    <property type="component" value="Unassembled WGS sequence"/>
</dbReference>
<sequence>MNLELDEDQRDLIAVTTEVCSAVGAHFRSVSSGKDRDEVIRKINEGLKALAEVGILGIRHPEPHGSGLGPVEAVLVAKTCGAALIPMPLLLWADLVGPNVPGVLEGAVSITGSFERTRGYSFGGHTDVVVAVDDTGAAYAFESSAVAWNPIPQVDPATPRARLVGDIPSDSQAIASPDTVREWRGYAALIAAAHLVGVGGAAVATSTAYTRERHQFGVAIGSFQAIKHLLADAYTAVELAYSQLLIAALCRSEGNESGTDQTAAAGIVSARAAIAAAETAIQVHGGMGFTAEALPHLYYKRSLLLAAELQTVSVRPRELLHRSLAVHGPSPDTRPAS</sequence>
<dbReference type="GO" id="GO:0003995">
    <property type="term" value="F:acyl-CoA dehydrogenase activity"/>
    <property type="evidence" value="ECO:0007669"/>
    <property type="project" value="TreeGrafter"/>
</dbReference>
<reference evidence="7 8" key="1">
    <citation type="submission" date="2020-01" db="EMBL/GenBank/DDBJ databases">
        <authorList>
            <person name="Sanchez-Estrada R."/>
            <person name="Gonzalez-Y-Merchand J.A."/>
            <person name="Rivera-Gutierrez S."/>
        </authorList>
    </citation>
    <scope>NUCLEOTIDE SEQUENCE [LARGE SCALE GENOMIC DNA]</scope>
    <source>
        <strain evidence="7 8">CST 7247</strain>
    </source>
</reference>
<evidence type="ECO:0000313" key="8">
    <source>
        <dbReference type="Proteomes" id="UP000466523"/>
    </source>
</evidence>
<feature type="domain" description="Acyl-CoA dehydrogenase/oxidase C-terminal" evidence="6">
    <location>
        <begin position="191"/>
        <end position="304"/>
    </location>
</feature>
<dbReference type="Gene3D" id="1.10.540.10">
    <property type="entry name" value="Acyl-CoA dehydrogenase/oxidase, N-terminal domain"/>
    <property type="match status" value="1"/>
</dbReference>
<protein>
    <submittedName>
        <fullName evidence="7">Acyl-CoA/acyl-ACP dehydrogenase</fullName>
    </submittedName>
</protein>
<comment type="similarity">
    <text evidence="2">Belongs to the acyl-CoA dehydrogenase family.</text>
</comment>